<evidence type="ECO:0000256" key="5">
    <source>
        <dbReference type="ARBA" id="ARBA00022898"/>
    </source>
</evidence>
<dbReference type="RefSeq" id="WP_345733798.1">
    <property type="nucleotide sequence ID" value="NZ_BAAAYN010000093.1"/>
</dbReference>
<feature type="modified residue" description="N6-(pyridoxal phosphate)lysine" evidence="6">
    <location>
        <position position="242"/>
    </location>
</feature>
<evidence type="ECO:0000256" key="2">
    <source>
        <dbReference type="ARBA" id="ARBA00006376"/>
    </source>
</evidence>
<comment type="catalytic activity">
    <reaction evidence="6">
        <text>(6R)-5,10-methylene-5,6,7,8-tetrahydrofolate + glycine + H2O = (6S)-5,6,7,8-tetrahydrofolate + L-serine</text>
        <dbReference type="Rhea" id="RHEA:15481"/>
        <dbReference type="ChEBI" id="CHEBI:15377"/>
        <dbReference type="ChEBI" id="CHEBI:15636"/>
        <dbReference type="ChEBI" id="CHEBI:33384"/>
        <dbReference type="ChEBI" id="CHEBI:57305"/>
        <dbReference type="ChEBI" id="CHEBI:57453"/>
        <dbReference type="EC" id="2.1.2.1"/>
    </reaction>
</comment>
<evidence type="ECO:0000256" key="6">
    <source>
        <dbReference type="HAMAP-Rule" id="MF_00051"/>
    </source>
</evidence>
<dbReference type="Pfam" id="PF00464">
    <property type="entry name" value="SHMT"/>
    <property type="match status" value="1"/>
</dbReference>
<sequence>MTSLRTAVFDGIRPANLDALRSADPQVADLLGAEYDRVRHCIQLTASENFTSPAVRAVLASTLGDKHAEGYPGRRYYGGCEFLDQAEELGRSRACELFGAEYANLQPHSGTLANLAAYAALLVPGDTLLAMEPRYGGHFSSGSSRNFSGKWFRTVGYGVRRADERIDYDEVRDLAVEHQPKLLVCGATAYTRLIDFAAFREIADEVGAYLLVDAAQISGLVAGRAVPSPIPYADVTTATSHKSLRGPRGGMILCTAELARRIDNAVFPFLQGAPLMNCVAAKTVALGEAADASFGDYAQRVLANASALAAGLERAGLRLVAGGTDNHMVLVDLGDDGVTGADAEQRCRDVGILLTKHVLPFDHRLPEHASGLRLGTLAATTQGMTEADMGTVADLIVRAIRGIDPVGVRNEVADLAARYPCYSSY</sequence>
<dbReference type="PROSITE" id="PS00096">
    <property type="entry name" value="SHMT"/>
    <property type="match status" value="1"/>
</dbReference>
<comment type="pathway">
    <text evidence="6">One-carbon metabolism; tetrahydrofolate interconversion.</text>
</comment>
<gene>
    <name evidence="6" type="primary">glyA</name>
    <name evidence="8" type="ORF">GCM10020369_82430</name>
</gene>
<dbReference type="CDD" id="cd00378">
    <property type="entry name" value="SHMT"/>
    <property type="match status" value="1"/>
</dbReference>
<comment type="cofactor">
    <cofactor evidence="1 6">
        <name>pyridoxal 5'-phosphate</name>
        <dbReference type="ChEBI" id="CHEBI:597326"/>
    </cofactor>
</comment>
<evidence type="ECO:0000256" key="3">
    <source>
        <dbReference type="ARBA" id="ARBA00022563"/>
    </source>
</evidence>
<dbReference type="InterPro" id="IPR019798">
    <property type="entry name" value="Ser_HO-MeTrfase_PLP_BS"/>
</dbReference>
<dbReference type="PANTHER" id="PTHR11680">
    <property type="entry name" value="SERINE HYDROXYMETHYLTRANSFERASE"/>
    <property type="match status" value="1"/>
</dbReference>
<dbReference type="InterPro" id="IPR015422">
    <property type="entry name" value="PyrdxlP-dep_Trfase_small"/>
</dbReference>
<dbReference type="InterPro" id="IPR001085">
    <property type="entry name" value="Ser_HO-MeTrfase"/>
</dbReference>
<keyword evidence="5 6" id="KW-0663">Pyridoxal phosphate</keyword>
<name>A0ABP6TDN8_9ACTN</name>
<dbReference type="Gene3D" id="3.90.1150.10">
    <property type="entry name" value="Aspartate Aminotransferase, domain 1"/>
    <property type="match status" value="1"/>
</dbReference>
<evidence type="ECO:0000313" key="9">
    <source>
        <dbReference type="Proteomes" id="UP001501676"/>
    </source>
</evidence>
<comment type="subcellular location">
    <subcellularLocation>
        <location evidence="6">Cytoplasm</location>
    </subcellularLocation>
</comment>
<dbReference type="InterPro" id="IPR039429">
    <property type="entry name" value="SHMT-like_dom"/>
</dbReference>
<evidence type="ECO:0000256" key="4">
    <source>
        <dbReference type="ARBA" id="ARBA00022679"/>
    </source>
</evidence>
<dbReference type="SUPFAM" id="SSF53383">
    <property type="entry name" value="PLP-dependent transferases"/>
    <property type="match status" value="1"/>
</dbReference>
<feature type="site" description="Plays an important role in substrate specificity" evidence="6">
    <location>
        <position position="241"/>
    </location>
</feature>
<comment type="pathway">
    <text evidence="6">Amino-acid biosynthesis; glycine biosynthesis; glycine from L-serine: step 1/1.</text>
</comment>
<dbReference type="PIRSF" id="PIRSF000412">
    <property type="entry name" value="SHMT"/>
    <property type="match status" value="1"/>
</dbReference>
<dbReference type="Gene3D" id="3.40.640.10">
    <property type="entry name" value="Type I PLP-dependent aspartate aminotransferase-like (Major domain)"/>
    <property type="match status" value="1"/>
</dbReference>
<comment type="caution">
    <text evidence="8">The sequence shown here is derived from an EMBL/GenBank/DDBJ whole genome shotgun (WGS) entry which is preliminary data.</text>
</comment>
<protein>
    <recommendedName>
        <fullName evidence="6">Serine hydroxymethyltransferase</fullName>
        <shortName evidence="6">SHMT</shortName>
        <shortName evidence="6">Serine methylase</shortName>
        <ecNumber evidence="6">2.1.2.1</ecNumber>
    </recommendedName>
</protein>
<feature type="domain" description="Serine hydroxymethyltransferase-like" evidence="7">
    <location>
        <begin position="21"/>
        <end position="396"/>
    </location>
</feature>
<comment type="similarity">
    <text evidence="2 6">Belongs to the SHMT family.</text>
</comment>
<keyword evidence="9" id="KW-1185">Reference proteome</keyword>
<organism evidence="8 9">
    <name type="scientific">Cryptosporangium minutisporangium</name>
    <dbReference type="NCBI Taxonomy" id="113569"/>
    <lineage>
        <taxon>Bacteria</taxon>
        <taxon>Bacillati</taxon>
        <taxon>Actinomycetota</taxon>
        <taxon>Actinomycetes</taxon>
        <taxon>Cryptosporangiales</taxon>
        <taxon>Cryptosporangiaceae</taxon>
        <taxon>Cryptosporangium</taxon>
    </lineage>
</organism>
<dbReference type="InterPro" id="IPR015421">
    <property type="entry name" value="PyrdxlP-dep_Trfase_major"/>
</dbReference>
<dbReference type="InterPro" id="IPR049943">
    <property type="entry name" value="Ser_HO-MeTrfase-like"/>
</dbReference>
<keyword evidence="6" id="KW-0028">Amino-acid biosynthesis</keyword>
<keyword evidence="6" id="KW-0963">Cytoplasm</keyword>
<keyword evidence="4 6" id="KW-0808">Transferase</keyword>
<evidence type="ECO:0000259" key="7">
    <source>
        <dbReference type="Pfam" id="PF00464"/>
    </source>
</evidence>
<proteinExistence type="inferred from homology"/>
<comment type="caution">
    <text evidence="6">Lacks conserved residue(s) required for the propagation of feature annotation.</text>
</comment>
<dbReference type="HAMAP" id="MF_00051">
    <property type="entry name" value="SHMT"/>
    <property type="match status" value="1"/>
</dbReference>
<evidence type="ECO:0000313" key="8">
    <source>
        <dbReference type="EMBL" id="GAA3398607.1"/>
    </source>
</evidence>
<dbReference type="EMBL" id="BAAAYN010000093">
    <property type="protein sequence ID" value="GAA3398607.1"/>
    <property type="molecule type" value="Genomic_DNA"/>
</dbReference>
<keyword evidence="3 6" id="KW-0554">One-carbon metabolism</keyword>
<feature type="binding site" evidence="6">
    <location>
        <position position="257"/>
    </location>
    <ligand>
        <name>(6S)-5,6,7,8-tetrahydrofolate</name>
        <dbReference type="ChEBI" id="CHEBI:57453"/>
    </ligand>
</feature>
<reference evidence="9" key="1">
    <citation type="journal article" date="2019" name="Int. J. Syst. Evol. Microbiol.">
        <title>The Global Catalogue of Microorganisms (GCM) 10K type strain sequencing project: providing services to taxonomists for standard genome sequencing and annotation.</title>
        <authorList>
            <consortium name="The Broad Institute Genomics Platform"/>
            <consortium name="The Broad Institute Genome Sequencing Center for Infectious Disease"/>
            <person name="Wu L."/>
            <person name="Ma J."/>
        </authorList>
    </citation>
    <scope>NUCLEOTIDE SEQUENCE [LARGE SCALE GENOMIC DNA]</scope>
    <source>
        <strain evidence="9">JCM 9458</strain>
    </source>
</reference>
<dbReference type="Proteomes" id="UP001501676">
    <property type="component" value="Unassembled WGS sequence"/>
</dbReference>
<comment type="function">
    <text evidence="6">Catalyzes the reversible interconversion of serine and glycine with tetrahydrofolate (THF) serving as the one-carbon carrier. This reaction serves as the major source of one-carbon groups required for the biosynthesis of purines, thymidylate, methionine, and other important biomolecules. Also exhibits THF-independent aldolase activity toward beta-hydroxyamino acids, producing glycine and aldehydes, via a retro-aldol mechanism.</text>
</comment>
<comment type="subunit">
    <text evidence="6">Homodimer.</text>
</comment>
<dbReference type="NCBIfam" id="NF000586">
    <property type="entry name" value="PRK00011.1"/>
    <property type="match status" value="1"/>
</dbReference>
<dbReference type="InterPro" id="IPR015424">
    <property type="entry name" value="PyrdxlP-dep_Trfase"/>
</dbReference>
<evidence type="ECO:0000256" key="1">
    <source>
        <dbReference type="ARBA" id="ARBA00001933"/>
    </source>
</evidence>
<dbReference type="EC" id="2.1.2.1" evidence="6"/>
<dbReference type="PANTHER" id="PTHR11680:SF35">
    <property type="entry name" value="SERINE HYDROXYMETHYLTRANSFERASE 1"/>
    <property type="match status" value="1"/>
</dbReference>
<accession>A0ABP6TDN8</accession>